<protein>
    <submittedName>
        <fullName evidence="2">Uncharacterized protein</fullName>
    </submittedName>
</protein>
<evidence type="ECO:0000256" key="1">
    <source>
        <dbReference type="SAM" id="MobiDB-lite"/>
    </source>
</evidence>
<organism evidence="2 3">
    <name type="scientific">Polyplax serrata</name>
    <name type="common">Common mouse louse</name>
    <dbReference type="NCBI Taxonomy" id="468196"/>
    <lineage>
        <taxon>Eukaryota</taxon>
        <taxon>Metazoa</taxon>
        <taxon>Ecdysozoa</taxon>
        <taxon>Arthropoda</taxon>
        <taxon>Hexapoda</taxon>
        <taxon>Insecta</taxon>
        <taxon>Pterygota</taxon>
        <taxon>Neoptera</taxon>
        <taxon>Paraneoptera</taxon>
        <taxon>Psocodea</taxon>
        <taxon>Troctomorpha</taxon>
        <taxon>Phthiraptera</taxon>
        <taxon>Anoplura</taxon>
        <taxon>Polyplacidae</taxon>
        <taxon>Polyplax</taxon>
    </lineage>
</organism>
<evidence type="ECO:0000313" key="2">
    <source>
        <dbReference type="EMBL" id="KAK6626976.1"/>
    </source>
</evidence>
<dbReference type="Proteomes" id="UP001359485">
    <property type="component" value="Unassembled WGS sequence"/>
</dbReference>
<proteinExistence type="predicted"/>
<feature type="region of interest" description="Disordered" evidence="1">
    <location>
        <begin position="1"/>
        <end position="21"/>
    </location>
</feature>
<dbReference type="EMBL" id="JAWJWF010000045">
    <property type="protein sequence ID" value="KAK6626976.1"/>
    <property type="molecule type" value="Genomic_DNA"/>
</dbReference>
<accession>A0ABR1ATB7</accession>
<comment type="caution">
    <text evidence="2">The sequence shown here is derived from an EMBL/GenBank/DDBJ whole genome shotgun (WGS) entry which is preliminary data.</text>
</comment>
<evidence type="ECO:0000313" key="3">
    <source>
        <dbReference type="Proteomes" id="UP001359485"/>
    </source>
</evidence>
<name>A0ABR1ATB7_POLSC</name>
<gene>
    <name evidence="2" type="ORF">RUM44_009453</name>
</gene>
<keyword evidence="3" id="KW-1185">Reference proteome</keyword>
<sequence>MDTILSSPAPGTESQVRDRPGPVGICRQIVVEVLYRNKKFRDEIQQEPKKERKLKKDQTKIGTAGEAFDAALFGKENTTKTLEEFFKTSVTLIRQIFHCNYQTTPQLTSFISRFSGLK</sequence>
<reference evidence="2 3" key="1">
    <citation type="submission" date="2023-09" db="EMBL/GenBank/DDBJ databases">
        <title>Genomes of two closely related lineages of the louse Polyplax serrata with different host specificities.</title>
        <authorList>
            <person name="Martinu J."/>
            <person name="Tarabai H."/>
            <person name="Stefka J."/>
            <person name="Hypsa V."/>
        </authorList>
    </citation>
    <scope>NUCLEOTIDE SEQUENCE [LARGE SCALE GENOMIC DNA]</scope>
    <source>
        <strain evidence="2">98ZLc_SE</strain>
    </source>
</reference>